<dbReference type="InterPro" id="IPR018790">
    <property type="entry name" value="DUF2358"/>
</dbReference>
<protein>
    <submittedName>
        <fullName evidence="1">Uncharacterized protein</fullName>
    </submittedName>
</protein>
<dbReference type="EMBL" id="GAIX01009076">
    <property type="protein sequence ID" value="JAA83484.1"/>
    <property type="molecule type" value="Transcribed_RNA"/>
</dbReference>
<organism evidence="1">
    <name type="scientific">Pararge aegeria</name>
    <name type="common">speckled wood butterfly</name>
    <dbReference type="NCBI Taxonomy" id="116150"/>
    <lineage>
        <taxon>Eukaryota</taxon>
        <taxon>Metazoa</taxon>
        <taxon>Ecdysozoa</taxon>
        <taxon>Arthropoda</taxon>
        <taxon>Hexapoda</taxon>
        <taxon>Insecta</taxon>
        <taxon>Pterygota</taxon>
        <taxon>Neoptera</taxon>
        <taxon>Endopterygota</taxon>
        <taxon>Lepidoptera</taxon>
        <taxon>Glossata</taxon>
        <taxon>Ditrysia</taxon>
        <taxon>Papilionoidea</taxon>
        <taxon>Nymphalidae</taxon>
        <taxon>Satyrinae</taxon>
        <taxon>Satyrini</taxon>
        <taxon>Parargina</taxon>
        <taxon>Pararge</taxon>
    </lineage>
</organism>
<evidence type="ECO:0000313" key="1">
    <source>
        <dbReference type="EMBL" id="JAA83484.1"/>
    </source>
</evidence>
<dbReference type="PANTHER" id="PTHR31094:SF2">
    <property type="entry name" value="RIKEN CDNA 2310061I04 GENE"/>
    <property type="match status" value="1"/>
</dbReference>
<accession>S4P134</accession>
<reference evidence="1" key="2">
    <citation type="submission" date="2013-05" db="EMBL/GenBank/DDBJ databases">
        <authorList>
            <person name="Carter J.-M."/>
            <person name="Baker S.C."/>
            <person name="Pink R."/>
            <person name="Carter D.R.F."/>
            <person name="Collins A."/>
            <person name="Tomlin J."/>
            <person name="Gibbs M."/>
            <person name="Breuker C.J."/>
        </authorList>
    </citation>
    <scope>NUCLEOTIDE SEQUENCE</scope>
    <source>
        <tissue evidence="1">Ovary</tissue>
    </source>
</reference>
<dbReference type="Pfam" id="PF10184">
    <property type="entry name" value="DUF2358"/>
    <property type="match status" value="1"/>
</dbReference>
<sequence length="398" mass="45752">MAICLRTFSHKILPINGIVTTKNHSNRLTRKIPVRTQFLEDFLSRRRISSCQVATKCATEANIDDAYIQQIVIANNYINRNTNEKNPNLTLKEEIDFRNTEELMKKNENLRNYFNYRTDGMNVLGLTNDDYIEQKSSYNFNVMPSISMNDVDFSKCDEDIEPTCLSDFERDAVAYCRGPTVAAQISQPTSEPSQDGKPSEEQLMKVFHTLSTTMPSLFVKPLDYSIYHPNLVFVNNIRGVTTIGLFHYVRQVALLRTVAHIKFAYVNFEVLKITAHPEDSSVKMRWRIRGISGLKVFFMFWKYKLWNLKQVFQDQELWYDGFSTFYVGSDGLIQKHIADKVMPDQDRIIDDEEKAPIAAKIALLIGLLPRNFLSDASPCFTSTPGISDCTEIPFKVLE</sequence>
<dbReference type="AlphaFoldDB" id="S4P134"/>
<dbReference type="GeneID" id="120623376"/>
<name>S4P134_9NEOP</name>
<proteinExistence type="predicted"/>
<dbReference type="PANTHER" id="PTHR31094">
    <property type="entry name" value="RIKEN CDNA 2310061I04 GENE"/>
    <property type="match status" value="1"/>
</dbReference>
<dbReference type="RefSeq" id="XP_039745311.1">
    <property type="nucleotide sequence ID" value="XM_039889377.1"/>
</dbReference>
<reference evidence="1" key="1">
    <citation type="journal article" date="2013" name="BMC Genomics">
        <title>Unscrambling butterfly oogenesis.</title>
        <authorList>
            <person name="Carter J.M."/>
            <person name="Baker S.C."/>
            <person name="Pink R."/>
            <person name="Carter D.R."/>
            <person name="Collins A."/>
            <person name="Tomlin J."/>
            <person name="Gibbs M."/>
            <person name="Breuker C.J."/>
        </authorList>
    </citation>
    <scope>NUCLEOTIDE SEQUENCE</scope>
    <source>
        <tissue evidence="1">Ovary</tissue>
    </source>
</reference>